<proteinExistence type="predicted"/>
<comment type="caution">
    <text evidence="3">The sequence shown here is derived from an EMBL/GenBank/DDBJ whole genome shotgun (WGS) entry which is preliminary data.</text>
</comment>
<keyword evidence="4" id="KW-1185">Reference proteome</keyword>
<reference evidence="3 4" key="1">
    <citation type="submission" date="2018-07" db="EMBL/GenBank/DDBJ databases">
        <title>Genome analysis of Larkinella rosea.</title>
        <authorList>
            <person name="Zhou Z."/>
            <person name="Wang G."/>
        </authorList>
    </citation>
    <scope>NUCLEOTIDE SEQUENCE [LARGE SCALE GENOMIC DNA]</scope>
    <source>
        <strain evidence="4">zzj9</strain>
    </source>
</reference>
<dbReference type="EMBL" id="QOWE01000016">
    <property type="protein sequence ID" value="RCR67965.1"/>
    <property type="molecule type" value="Genomic_DNA"/>
</dbReference>
<dbReference type="PROSITE" id="PS51257">
    <property type="entry name" value="PROKAR_LIPOPROTEIN"/>
    <property type="match status" value="1"/>
</dbReference>
<evidence type="ECO:0000313" key="3">
    <source>
        <dbReference type="EMBL" id="RCR67965.1"/>
    </source>
</evidence>
<sequence>MKIIAILVAGILFIAASCNDKTKATIQPLSTTAIAGTYKLIEPASKFAVTLVLTPDSASSEITNRIAYKIGGRSSVNHYFATLTGSSASSAVQMSAIGATKMAGPPDAMQFETDYFKKLQAVKRYEFAGNRLRLISEGEASGELVYEKEK</sequence>
<feature type="domain" description="DUF306" evidence="2">
    <location>
        <begin position="69"/>
        <end position="138"/>
    </location>
</feature>
<organism evidence="3 4">
    <name type="scientific">Larkinella punicea</name>
    <dbReference type="NCBI Taxonomy" id="2315727"/>
    <lineage>
        <taxon>Bacteria</taxon>
        <taxon>Pseudomonadati</taxon>
        <taxon>Bacteroidota</taxon>
        <taxon>Cytophagia</taxon>
        <taxon>Cytophagales</taxon>
        <taxon>Spirosomataceae</taxon>
        <taxon>Larkinella</taxon>
    </lineage>
</organism>
<keyword evidence="1" id="KW-0732">Signal</keyword>
<dbReference type="Gene3D" id="2.40.128.270">
    <property type="match status" value="1"/>
</dbReference>
<dbReference type="InterPro" id="IPR038670">
    <property type="entry name" value="HslJ-like_sf"/>
</dbReference>
<protein>
    <submittedName>
        <fullName evidence="3">META domain-containing protein</fullName>
    </submittedName>
</protein>
<dbReference type="Pfam" id="PF03724">
    <property type="entry name" value="META"/>
    <property type="match status" value="1"/>
</dbReference>
<accession>A0A368JL01</accession>
<evidence type="ECO:0000313" key="4">
    <source>
        <dbReference type="Proteomes" id="UP000253383"/>
    </source>
</evidence>
<name>A0A368JL01_9BACT</name>
<gene>
    <name evidence="3" type="ORF">DUE52_19820</name>
</gene>
<dbReference type="InterPro" id="IPR005184">
    <property type="entry name" value="DUF306_Meta_HslJ"/>
</dbReference>
<feature type="signal peptide" evidence="1">
    <location>
        <begin position="1"/>
        <end position="20"/>
    </location>
</feature>
<evidence type="ECO:0000259" key="2">
    <source>
        <dbReference type="Pfam" id="PF03724"/>
    </source>
</evidence>
<dbReference type="AlphaFoldDB" id="A0A368JL01"/>
<feature type="chain" id="PRO_5016628917" evidence="1">
    <location>
        <begin position="21"/>
        <end position="150"/>
    </location>
</feature>
<dbReference type="RefSeq" id="WP_114407771.1">
    <property type="nucleotide sequence ID" value="NZ_QOWE01000016.1"/>
</dbReference>
<dbReference type="OrthoDB" id="953642at2"/>
<evidence type="ECO:0000256" key="1">
    <source>
        <dbReference type="SAM" id="SignalP"/>
    </source>
</evidence>
<dbReference type="Proteomes" id="UP000253383">
    <property type="component" value="Unassembled WGS sequence"/>
</dbReference>